<proteinExistence type="predicted"/>
<name>A0A016V1Z9_9BILA</name>
<dbReference type="Proteomes" id="UP000024635">
    <property type="component" value="Unassembled WGS sequence"/>
</dbReference>
<comment type="caution">
    <text evidence="1">The sequence shown here is derived from an EMBL/GenBank/DDBJ whole genome shotgun (WGS) entry which is preliminary data.</text>
</comment>
<organism evidence="1 2">
    <name type="scientific">Ancylostoma ceylanicum</name>
    <dbReference type="NCBI Taxonomy" id="53326"/>
    <lineage>
        <taxon>Eukaryota</taxon>
        <taxon>Metazoa</taxon>
        <taxon>Ecdysozoa</taxon>
        <taxon>Nematoda</taxon>
        <taxon>Chromadorea</taxon>
        <taxon>Rhabditida</taxon>
        <taxon>Rhabditina</taxon>
        <taxon>Rhabditomorpha</taxon>
        <taxon>Strongyloidea</taxon>
        <taxon>Ancylostomatidae</taxon>
        <taxon>Ancylostomatinae</taxon>
        <taxon>Ancylostoma</taxon>
    </lineage>
</organism>
<sequence length="71" mass="8345">MYHRAENARLRIFVRTCNETSPKTWTIVSKLIFQPNDAPSLRRLNLPRTLTTCTRSVRPFCLFQLGKKHLT</sequence>
<accession>A0A016V1Z9</accession>
<evidence type="ECO:0000313" key="1">
    <source>
        <dbReference type="EMBL" id="EYC21276.1"/>
    </source>
</evidence>
<dbReference type="AlphaFoldDB" id="A0A016V1Z9"/>
<gene>
    <name evidence="1" type="primary">Acey_s0020.g92</name>
    <name evidence="1" type="ORF">Y032_0020g92</name>
</gene>
<dbReference type="EMBL" id="JARK01001356">
    <property type="protein sequence ID" value="EYC21276.1"/>
    <property type="molecule type" value="Genomic_DNA"/>
</dbReference>
<keyword evidence="2" id="KW-1185">Reference proteome</keyword>
<evidence type="ECO:0000313" key="2">
    <source>
        <dbReference type="Proteomes" id="UP000024635"/>
    </source>
</evidence>
<reference evidence="2" key="1">
    <citation type="journal article" date="2015" name="Nat. Genet.">
        <title>The genome and transcriptome of the zoonotic hookworm Ancylostoma ceylanicum identify infection-specific gene families.</title>
        <authorList>
            <person name="Schwarz E.M."/>
            <person name="Hu Y."/>
            <person name="Antoshechkin I."/>
            <person name="Miller M.M."/>
            <person name="Sternberg P.W."/>
            <person name="Aroian R.V."/>
        </authorList>
    </citation>
    <scope>NUCLEOTIDE SEQUENCE</scope>
    <source>
        <strain evidence="2">HY135</strain>
    </source>
</reference>
<protein>
    <submittedName>
        <fullName evidence="1">Uncharacterized protein</fullName>
    </submittedName>
</protein>